<evidence type="ECO:0000256" key="6">
    <source>
        <dbReference type="ARBA" id="ARBA00023002"/>
    </source>
</evidence>
<comment type="similarity">
    <text evidence="2">Belongs to the GMC oxidoreductase family.</text>
</comment>
<dbReference type="PANTHER" id="PTHR11552:SF201">
    <property type="entry name" value="GLUCOSE-METHANOL-CHOLINE OXIDOREDUCTASE N-TERMINAL DOMAIN-CONTAINING PROTEIN"/>
    <property type="match status" value="1"/>
</dbReference>
<dbReference type="InterPro" id="IPR000172">
    <property type="entry name" value="GMC_OxRdtase_N"/>
</dbReference>
<evidence type="ECO:0000313" key="12">
    <source>
        <dbReference type="EMBL" id="KAJ7761112.1"/>
    </source>
</evidence>
<feature type="signal peptide" evidence="10">
    <location>
        <begin position="1"/>
        <end position="18"/>
    </location>
</feature>
<comment type="cofactor">
    <cofactor evidence="1 9">
        <name>FAD</name>
        <dbReference type="ChEBI" id="CHEBI:57692"/>
    </cofactor>
</comment>
<gene>
    <name evidence="12" type="ORF">B0H16DRAFT_1531891</name>
</gene>
<dbReference type="Pfam" id="PF05199">
    <property type="entry name" value="GMC_oxred_C"/>
    <property type="match status" value="1"/>
</dbReference>
<dbReference type="PROSITE" id="PS00624">
    <property type="entry name" value="GMC_OXRED_2"/>
    <property type="match status" value="1"/>
</dbReference>
<accession>A0AAD7JB64</accession>
<dbReference type="SUPFAM" id="SSF54373">
    <property type="entry name" value="FAD-linked reductases, C-terminal domain"/>
    <property type="match status" value="1"/>
</dbReference>
<dbReference type="InterPro" id="IPR007867">
    <property type="entry name" value="GMC_OxRtase_C"/>
</dbReference>
<evidence type="ECO:0000256" key="7">
    <source>
        <dbReference type="ARBA" id="ARBA00023180"/>
    </source>
</evidence>
<dbReference type="InterPro" id="IPR036188">
    <property type="entry name" value="FAD/NAD-bd_sf"/>
</dbReference>
<keyword evidence="13" id="KW-1185">Reference proteome</keyword>
<dbReference type="AlphaFoldDB" id="A0AAD7JB64"/>
<feature type="active site" description="Proton donor" evidence="8">
    <location>
        <position position="515"/>
    </location>
</feature>
<dbReference type="PANTHER" id="PTHR11552">
    <property type="entry name" value="GLUCOSE-METHANOL-CHOLINE GMC OXIDOREDUCTASE"/>
    <property type="match status" value="1"/>
</dbReference>
<reference evidence="12" key="1">
    <citation type="submission" date="2023-03" db="EMBL/GenBank/DDBJ databases">
        <title>Massive genome expansion in bonnet fungi (Mycena s.s.) driven by repeated elements and novel gene families across ecological guilds.</title>
        <authorList>
            <consortium name="Lawrence Berkeley National Laboratory"/>
            <person name="Harder C.B."/>
            <person name="Miyauchi S."/>
            <person name="Viragh M."/>
            <person name="Kuo A."/>
            <person name="Thoen E."/>
            <person name="Andreopoulos B."/>
            <person name="Lu D."/>
            <person name="Skrede I."/>
            <person name="Drula E."/>
            <person name="Henrissat B."/>
            <person name="Morin E."/>
            <person name="Kohler A."/>
            <person name="Barry K."/>
            <person name="LaButti K."/>
            <person name="Morin E."/>
            <person name="Salamov A."/>
            <person name="Lipzen A."/>
            <person name="Mereny Z."/>
            <person name="Hegedus B."/>
            <person name="Baldrian P."/>
            <person name="Stursova M."/>
            <person name="Weitz H."/>
            <person name="Taylor A."/>
            <person name="Grigoriev I.V."/>
            <person name="Nagy L.G."/>
            <person name="Martin F."/>
            <person name="Kauserud H."/>
        </authorList>
    </citation>
    <scope>NUCLEOTIDE SEQUENCE</scope>
    <source>
        <strain evidence="12">CBHHK182m</strain>
    </source>
</reference>
<evidence type="ECO:0000256" key="5">
    <source>
        <dbReference type="ARBA" id="ARBA00022827"/>
    </source>
</evidence>
<dbReference type="GO" id="GO:0016614">
    <property type="term" value="F:oxidoreductase activity, acting on CH-OH group of donors"/>
    <property type="evidence" value="ECO:0007669"/>
    <property type="project" value="InterPro"/>
</dbReference>
<sequence length="580" mass="62096">MWTPFFAAFALGSTVCRAAIYDNVADLKGLSFDFIVVGGGTAGNVVANRLTENPKTSVLVLEAGGSNAGILDIIVPFFCPLATPDTPEDWNYTTVPQAGLNGRSIAYPRGHVLGGSSSVNYMVYTRGAKEDFDRFANITGDAGWSWDQLSPYFKKNEHFNQPVDHHNTAGQFDPAVHGFDGINAVTLASYANDFDSQVFEVTKELESEFPFNLDMNSGNPIGTYMTDNDTMSHVNNGSRSSSATSYLGPQFIGRPNLHVLVNAQVTRVLPTASNNFRTVEFVNRLTMTATKEVVLSAGSIGSPNILLHSGIGNSSALQQLGITPLHNLPSVGQNLTDHPLLIMAWFTAARNATLAAEELTEWNSTRTGPLVNTPLGPIGWLRVPDNSSIFERFPDPAAGPNTAHYELITVNGGIGAPPPTGNLMAIVAAVVSPASRGWVKLNSSDPLAPPLINPNLVGSEVDLFFMRYAVRSALRIAGAKAFNGYVISPTFPLSSTSTDNEIDAFIRENTATVFHPVGTCSITPNNTDFGVVNPDLRVKGLTGLRVVDLSVMPLIPAAHTQVSAYMIGERGADIIKAAWN</sequence>
<dbReference type="Gene3D" id="3.50.50.60">
    <property type="entry name" value="FAD/NAD(P)-binding domain"/>
    <property type="match status" value="1"/>
</dbReference>
<feature type="active site" description="Proton acceptor" evidence="8">
    <location>
        <position position="559"/>
    </location>
</feature>
<dbReference type="PIRSF" id="PIRSF000137">
    <property type="entry name" value="Alcohol_oxidase"/>
    <property type="match status" value="1"/>
</dbReference>
<name>A0AAD7JB64_9AGAR</name>
<protein>
    <submittedName>
        <fullName evidence="12">Aryl-alcohol oxidase</fullName>
    </submittedName>
</protein>
<dbReference type="SUPFAM" id="SSF51905">
    <property type="entry name" value="FAD/NAD(P)-binding domain"/>
    <property type="match status" value="1"/>
</dbReference>
<evidence type="ECO:0000259" key="11">
    <source>
        <dbReference type="PROSITE" id="PS00624"/>
    </source>
</evidence>
<feature type="chain" id="PRO_5042022104" evidence="10">
    <location>
        <begin position="19"/>
        <end position="580"/>
    </location>
</feature>
<keyword evidence="5 9" id="KW-0274">FAD</keyword>
<keyword evidence="6" id="KW-0560">Oxidoreductase</keyword>
<feature type="binding site" evidence="9">
    <location>
        <begin position="120"/>
        <end position="123"/>
    </location>
    <ligand>
        <name>FAD</name>
        <dbReference type="ChEBI" id="CHEBI:57692"/>
    </ligand>
</feature>
<keyword evidence="7" id="KW-0325">Glycoprotein</keyword>
<organism evidence="12 13">
    <name type="scientific">Mycena metata</name>
    <dbReference type="NCBI Taxonomy" id="1033252"/>
    <lineage>
        <taxon>Eukaryota</taxon>
        <taxon>Fungi</taxon>
        <taxon>Dikarya</taxon>
        <taxon>Basidiomycota</taxon>
        <taxon>Agaricomycotina</taxon>
        <taxon>Agaricomycetes</taxon>
        <taxon>Agaricomycetidae</taxon>
        <taxon>Agaricales</taxon>
        <taxon>Marasmiineae</taxon>
        <taxon>Mycenaceae</taxon>
        <taxon>Mycena</taxon>
    </lineage>
</organism>
<evidence type="ECO:0000256" key="9">
    <source>
        <dbReference type="PIRSR" id="PIRSR000137-2"/>
    </source>
</evidence>
<dbReference type="Proteomes" id="UP001215598">
    <property type="component" value="Unassembled WGS sequence"/>
</dbReference>
<comment type="caution">
    <text evidence="12">The sequence shown here is derived from an EMBL/GenBank/DDBJ whole genome shotgun (WGS) entry which is preliminary data.</text>
</comment>
<evidence type="ECO:0000256" key="4">
    <source>
        <dbReference type="ARBA" id="ARBA00022729"/>
    </source>
</evidence>
<feature type="domain" description="Glucose-methanol-choline oxidoreductase N-terminal" evidence="11">
    <location>
        <begin position="298"/>
        <end position="312"/>
    </location>
</feature>
<dbReference type="EMBL" id="JARKIB010000036">
    <property type="protein sequence ID" value="KAJ7761112.1"/>
    <property type="molecule type" value="Genomic_DNA"/>
</dbReference>
<feature type="binding site" evidence="9">
    <location>
        <position position="265"/>
    </location>
    <ligand>
        <name>FAD</name>
        <dbReference type="ChEBI" id="CHEBI:57692"/>
    </ligand>
</feature>
<dbReference type="Pfam" id="PF00732">
    <property type="entry name" value="GMC_oxred_N"/>
    <property type="match status" value="1"/>
</dbReference>
<dbReference type="GO" id="GO:0050660">
    <property type="term" value="F:flavin adenine dinucleotide binding"/>
    <property type="evidence" value="ECO:0007669"/>
    <property type="project" value="InterPro"/>
</dbReference>
<feature type="binding site" evidence="9">
    <location>
        <position position="112"/>
    </location>
    <ligand>
        <name>FAD</name>
        <dbReference type="ChEBI" id="CHEBI:57692"/>
    </ligand>
</feature>
<keyword evidence="4 10" id="KW-0732">Signal</keyword>
<evidence type="ECO:0000256" key="2">
    <source>
        <dbReference type="ARBA" id="ARBA00010790"/>
    </source>
</evidence>
<keyword evidence="3" id="KW-0285">Flavoprotein</keyword>
<evidence type="ECO:0000256" key="10">
    <source>
        <dbReference type="SAM" id="SignalP"/>
    </source>
</evidence>
<dbReference type="Gene3D" id="3.30.560.10">
    <property type="entry name" value="Glucose Oxidase, domain 3"/>
    <property type="match status" value="1"/>
</dbReference>
<evidence type="ECO:0000256" key="8">
    <source>
        <dbReference type="PIRSR" id="PIRSR000137-1"/>
    </source>
</evidence>
<evidence type="ECO:0000313" key="13">
    <source>
        <dbReference type="Proteomes" id="UP001215598"/>
    </source>
</evidence>
<evidence type="ECO:0000256" key="1">
    <source>
        <dbReference type="ARBA" id="ARBA00001974"/>
    </source>
</evidence>
<proteinExistence type="inferred from homology"/>
<dbReference type="InterPro" id="IPR012132">
    <property type="entry name" value="GMC_OxRdtase"/>
</dbReference>
<evidence type="ECO:0000256" key="3">
    <source>
        <dbReference type="ARBA" id="ARBA00022630"/>
    </source>
</evidence>